<proteinExistence type="inferred from homology"/>
<dbReference type="SUPFAM" id="SSF52540">
    <property type="entry name" value="P-loop containing nucleoside triphosphate hydrolases"/>
    <property type="match status" value="1"/>
</dbReference>
<organism evidence="5 6">
    <name type="scientific">Caenorhabditis nigoni</name>
    <dbReference type="NCBI Taxonomy" id="1611254"/>
    <lineage>
        <taxon>Eukaryota</taxon>
        <taxon>Metazoa</taxon>
        <taxon>Ecdysozoa</taxon>
        <taxon>Nematoda</taxon>
        <taxon>Chromadorea</taxon>
        <taxon>Rhabditida</taxon>
        <taxon>Rhabditina</taxon>
        <taxon>Rhabditomorpha</taxon>
        <taxon>Rhabditoidea</taxon>
        <taxon>Rhabditidae</taxon>
        <taxon>Peloderinae</taxon>
        <taxon>Caenorhabditis</taxon>
    </lineage>
</organism>
<keyword evidence="2" id="KW-0067">ATP-binding</keyword>
<gene>
    <name evidence="5" type="primary">Cni-Y57G11C.43</name>
    <name evidence="5" type="synonym">Cnig_chr_IV.g12415</name>
    <name evidence="5" type="ORF">B9Z55_012415</name>
</gene>
<reference evidence="6" key="1">
    <citation type="submission" date="2017-10" db="EMBL/GenBank/DDBJ databases">
        <title>Rapid genome shrinkage in a self-fertile nematode reveals novel sperm competition proteins.</title>
        <authorList>
            <person name="Yin D."/>
            <person name="Schwarz E.M."/>
            <person name="Thomas C.G."/>
            <person name="Felde R.L."/>
            <person name="Korf I.F."/>
            <person name="Cutter A.D."/>
            <person name="Schartner C.M."/>
            <person name="Ralston E.J."/>
            <person name="Meyer B.J."/>
            <person name="Haag E.S."/>
        </authorList>
    </citation>
    <scope>NUCLEOTIDE SEQUENCE [LARGE SCALE GENOMIC DNA]</scope>
    <source>
        <strain evidence="6">JU1422</strain>
    </source>
</reference>
<dbReference type="AlphaFoldDB" id="A0A2G5TX76"/>
<comment type="similarity">
    <text evidence="3">Belongs to the KTI12 family.</text>
</comment>
<dbReference type="GO" id="GO:0005524">
    <property type="term" value="F:ATP binding"/>
    <property type="evidence" value="ECO:0007669"/>
    <property type="project" value="UniProtKB-KW"/>
</dbReference>
<evidence type="ECO:0000313" key="5">
    <source>
        <dbReference type="EMBL" id="PIC31864.1"/>
    </source>
</evidence>
<dbReference type="InterPro" id="IPR013641">
    <property type="entry name" value="KTI12/PSTK"/>
</dbReference>
<dbReference type="OrthoDB" id="9972657at2759"/>
<dbReference type="PANTHER" id="PTHR12435">
    <property type="match status" value="1"/>
</dbReference>
<dbReference type="Pfam" id="PF08433">
    <property type="entry name" value="KTI12"/>
    <property type="match status" value="1"/>
</dbReference>
<dbReference type="Gene3D" id="3.40.50.300">
    <property type="entry name" value="P-loop containing nucleotide triphosphate hydrolases"/>
    <property type="match status" value="1"/>
</dbReference>
<dbReference type="FunFam" id="3.40.50.300:FF:002898">
    <property type="entry name" value="Protein CBG21524"/>
    <property type="match status" value="1"/>
</dbReference>
<dbReference type="EMBL" id="PDUG01000004">
    <property type="protein sequence ID" value="PIC31864.1"/>
    <property type="molecule type" value="Genomic_DNA"/>
</dbReference>
<evidence type="ECO:0000313" key="6">
    <source>
        <dbReference type="Proteomes" id="UP000230233"/>
    </source>
</evidence>
<comment type="caution">
    <text evidence="5">The sequence shown here is derived from an EMBL/GenBank/DDBJ whole genome shotgun (WGS) entry which is preliminary data.</text>
</comment>
<evidence type="ECO:0000256" key="1">
    <source>
        <dbReference type="ARBA" id="ARBA00022741"/>
    </source>
</evidence>
<evidence type="ECO:0000256" key="4">
    <source>
        <dbReference type="ARBA" id="ARBA00026170"/>
    </source>
</evidence>
<dbReference type="Proteomes" id="UP000230233">
    <property type="component" value="Chromosome IV"/>
</dbReference>
<evidence type="ECO:0000256" key="2">
    <source>
        <dbReference type="ARBA" id="ARBA00022840"/>
    </source>
</evidence>
<dbReference type="STRING" id="1611254.A0A2G5TX76"/>
<keyword evidence="1" id="KW-0547">Nucleotide-binding</keyword>
<accession>A0A2G5TX76</accession>
<sequence length="322" mass="37041">MIFLAAKNIKKFGCGDTLSHMPLIIVTGHPASGKSTIVDRLAQKFAESQKECLVIRDDTYGSFSRKNYEFANKEKDLRSWIRSEVQQNLTKNKVVICDGLNYIKGYRYELFLAAKMSKTTYCVIQVTPSADTCHWLNEQKPEEERYSREIIDQLLMRYEKPDTKFRWEKPLFEVKIGKAEKALPAEIDDDMSIDLEYPAPRFANIFADEIVDWICNGTELTENQSTQTVPLAPTNFLHELDRCTQDVVTVLLNAQRTAVRGQNLTIPGASEGSNQVKFLKLRTLPELNRLRHQFVNMSKKDPMTDKERIITGFVDFLNCNLR</sequence>
<keyword evidence="6" id="KW-1185">Reference proteome</keyword>
<evidence type="ECO:0000256" key="3">
    <source>
        <dbReference type="ARBA" id="ARBA00025768"/>
    </source>
</evidence>
<name>A0A2G5TX76_9PELO</name>
<protein>
    <recommendedName>
        <fullName evidence="4">Protein KTI12 homolog</fullName>
    </recommendedName>
</protein>
<dbReference type="InterPro" id="IPR027417">
    <property type="entry name" value="P-loop_NTPase"/>
</dbReference>